<evidence type="ECO:0000313" key="3">
    <source>
        <dbReference type="Proteomes" id="UP000565441"/>
    </source>
</evidence>
<feature type="region of interest" description="Disordered" evidence="1">
    <location>
        <begin position="144"/>
        <end position="201"/>
    </location>
</feature>
<keyword evidence="3" id="KW-1185">Reference proteome</keyword>
<proteinExistence type="predicted"/>
<comment type="caution">
    <text evidence="2">The sequence shown here is derived from an EMBL/GenBank/DDBJ whole genome shotgun (WGS) entry which is preliminary data.</text>
</comment>
<feature type="compositionally biased region" description="Low complexity" evidence="1">
    <location>
        <begin position="144"/>
        <end position="168"/>
    </location>
</feature>
<reference evidence="2 3" key="1">
    <citation type="journal article" date="2020" name="ISME J.">
        <title>Uncovering the hidden diversity of litter-decomposition mechanisms in mushroom-forming fungi.</title>
        <authorList>
            <person name="Floudas D."/>
            <person name="Bentzer J."/>
            <person name="Ahren D."/>
            <person name="Johansson T."/>
            <person name="Persson P."/>
            <person name="Tunlid A."/>
        </authorList>
    </citation>
    <scope>NUCLEOTIDE SEQUENCE [LARGE SCALE GENOMIC DNA]</scope>
    <source>
        <strain evidence="2 3">CBS 661.87</strain>
    </source>
</reference>
<dbReference type="EMBL" id="JAACJP010000040">
    <property type="protein sequence ID" value="KAF5373259.1"/>
    <property type="molecule type" value="Genomic_DNA"/>
</dbReference>
<feature type="region of interest" description="Disordered" evidence="1">
    <location>
        <begin position="64"/>
        <end position="103"/>
    </location>
</feature>
<protein>
    <submittedName>
        <fullName evidence="2">Uncharacterized protein</fullName>
    </submittedName>
</protein>
<dbReference type="AlphaFoldDB" id="A0A8H5GYE3"/>
<name>A0A8H5GYE3_9AGAR</name>
<evidence type="ECO:0000256" key="1">
    <source>
        <dbReference type="SAM" id="MobiDB-lite"/>
    </source>
</evidence>
<dbReference type="Proteomes" id="UP000565441">
    <property type="component" value="Unassembled WGS sequence"/>
</dbReference>
<organism evidence="2 3">
    <name type="scientific">Tricholomella constricta</name>
    <dbReference type="NCBI Taxonomy" id="117010"/>
    <lineage>
        <taxon>Eukaryota</taxon>
        <taxon>Fungi</taxon>
        <taxon>Dikarya</taxon>
        <taxon>Basidiomycota</taxon>
        <taxon>Agaricomycotina</taxon>
        <taxon>Agaricomycetes</taxon>
        <taxon>Agaricomycetidae</taxon>
        <taxon>Agaricales</taxon>
        <taxon>Tricholomatineae</taxon>
        <taxon>Lyophyllaceae</taxon>
        <taxon>Tricholomella</taxon>
    </lineage>
</organism>
<gene>
    <name evidence="2" type="ORF">D9615_007457</name>
</gene>
<accession>A0A8H5GYE3</accession>
<sequence length="398" mass="44924">MQMLPHQLHTCPPLSLFESLGQSRKRPAPALHPHFPSSFPSTSIPRDMAHFCGLGAFEALQSDEEPRCHPGDNPTDVQPVDWTNDMTQYQPRTPPETESYWSHSSFPAHLQLDNQYLQPHINPPSPYTVTSWGNSSSSLAPYASAPGSNYSSTQHSPPHSSHSLGPYSAVQQPSDGRRSRSSELVLSPYGSPSHVSPPPATPIHPFGISLVEDPATFNFDSHREQLQLFRDALQLPMSQPVGPFVPQKMYIPHTNSDRRRYVDEIELQSPIYFWMQDPEECGFPLADALHSRVRRLQFRDEPVFEGRGPSISVRIQWPGYRQWSRQIPTKDFRSPPQPITKAKLAKNIAKCVERFLNTSASQRLEDEADLRWKVGPRPTEIKLDDLILAPPSFALEMT</sequence>
<evidence type="ECO:0000313" key="2">
    <source>
        <dbReference type="EMBL" id="KAF5373259.1"/>
    </source>
</evidence>
<dbReference type="OrthoDB" id="3269405at2759"/>